<dbReference type="STRING" id="1765722.AT728_33690"/>
<dbReference type="PROSITE" id="PS00122">
    <property type="entry name" value="CARBOXYLESTERASE_B_1"/>
    <property type="match status" value="1"/>
</dbReference>
<evidence type="ECO:0000259" key="5">
    <source>
        <dbReference type="Pfam" id="PF00135"/>
    </source>
</evidence>
<dbReference type="PANTHER" id="PTHR11559">
    <property type="entry name" value="CARBOXYLESTERASE"/>
    <property type="match status" value="1"/>
</dbReference>
<comment type="similarity">
    <text evidence="1 3">Belongs to the type-B carboxylesterase/lipase family.</text>
</comment>
<dbReference type="InterPro" id="IPR002018">
    <property type="entry name" value="CarbesteraseB"/>
</dbReference>
<feature type="region of interest" description="Disordered" evidence="4">
    <location>
        <begin position="1"/>
        <end position="31"/>
    </location>
</feature>
<dbReference type="SUPFAM" id="SSF53474">
    <property type="entry name" value="alpha/beta-Hydrolases"/>
    <property type="match status" value="1"/>
</dbReference>
<evidence type="ECO:0000256" key="4">
    <source>
        <dbReference type="SAM" id="MobiDB-lite"/>
    </source>
</evidence>
<evidence type="ECO:0000256" key="3">
    <source>
        <dbReference type="RuleBase" id="RU361235"/>
    </source>
</evidence>
<keyword evidence="7" id="KW-1185">Reference proteome</keyword>
<dbReference type="EC" id="3.1.1.-" evidence="3"/>
<sequence length="527" mass="55991">MAPGWPGPAAASAHAAVTTADAPGGPVVRTTHGLVRGTERGALRTFRGIPYAAPPVGKLRWAPPKPAPEWDGVRAATRPGAPCAQPEGLPIGVPSKKEDCLYLNVTAPITPRDAARSAPPAEAAASRGERPVIVWIHGGSMMYGTGDMYGPDRLAAQGAVVVSMNYRLGVMGFLGDPALKGAEGLGLEDQQAALRWVRANARAFGGDADNVTIMGQSGGGYGVCGHLASPASAGLFDRAVVQSAPCATGGSRTRAEARAEAARVAEAVGCGARAHRASCLRRKPVTALLKAYGPFNEPRPVAGTDLMPLAPAQALRTGRFHRVPVLVGVTHDEERGMVLGQELAPGGAPMKPSQYEPALRARFGAAADDVLRRYPLRAHPSAGEALATVLTDANWSAPTLDTARLLSRWTPTRVYEFGERDTPWFKGYAKPSFDQRAQHMSELAYLFDLNHLFEDVPAAQTRFRDRMARTWVDFARSGRTDWPAFGAGADGYVQTLAAGGWRRADFARDHQYGFWKSRGAYGPTTSG</sequence>
<evidence type="ECO:0000256" key="1">
    <source>
        <dbReference type="ARBA" id="ARBA00005964"/>
    </source>
</evidence>
<dbReference type="Proteomes" id="UP000054804">
    <property type="component" value="Unassembled WGS sequence"/>
</dbReference>
<dbReference type="EMBL" id="LOCL01000078">
    <property type="protein sequence ID" value="KUF13395.1"/>
    <property type="molecule type" value="Genomic_DNA"/>
</dbReference>
<protein>
    <recommendedName>
        <fullName evidence="3">Carboxylic ester hydrolase</fullName>
        <ecNumber evidence="3">3.1.1.-</ecNumber>
    </recommendedName>
</protein>
<dbReference type="Gene3D" id="3.40.50.1820">
    <property type="entry name" value="alpha/beta hydrolase"/>
    <property type="match status" value="1"/>
</dbReference>
<evidence type="ECO:0000313" key="7">
    <source>
        <dbReference type="Proteomes" id="UP000054804"/>
    </source>
</evidence>
<dbReference type="Pfam" id="PF00135">
    <property type="entry name" value="COesterase"/>
    <property type="match status" value="1"/>
</dbReference>
<name>A0A0W7WS11_9ACTN</name>
<comment type="caution">
    <text evidence="6">The sequence shown here is derived from an EMBL/GenBank/DDBJ whole genome shotgun (WGS) entry which is preliminary data.</text>
</comment>
<dbReference type="AlphaFoldDB" id="A0A0W7WS11"/>
<dbReference type="InterPro" id="IPR029058">
    <property type="entry name" value="AB_hydrolase_fold"/>
</dbReference>
<dbReference type="InterPro" id="IPR050309">
    <property type="entry name" value="Type-B_Carboxylest/Lipase"/>
</dbReference>
<proteinExistence type="inferred from homology"/>
<dbReference type="GO" id="GO:0016787">
    <property type="term" value="F:hydrolase activity"/>
    <property type="evidence" value="ECO:0007669"/>
    <property type="project" value="UniProtKB-KW"/>
</dbReference>
<feature type="domain" description="Carboxylesterase type B" evidence="5">
    <location>
        <begin position="26"/>
        <end position="485"/>
    </location>
</feature>
<feature type="compositionally biased region" description="Low complexity" evidence="4">
    <location>
        <begin position="1"/>
        <end position="24"/>
    </location>
</feature>
<evidence type="ECO:0000256" key="2">
    <source>
        <dbReference type="ARBA" id="ARBA00022801"/>
    </source>
</evidence>
<dbReference type="InterPro" id="IPR019826">
    <property type="entry name" value="Carboxylesterase_B_AS"/>
</dbReference>
<organism evidence="6 7">
    <name type="scientific">Streptomyces silvensis</name>
    <dbReference type="NCBI Taxonomy" id="1765722"/>
    <lineage>
        <taxon>Bacteria</taxon>
        <taxon>Bacillati</taxon>
        <taxon>Actinomycetota</taxon>
        <taxon>Actinomycetes</taxon>
        <taxon>Kitasatosporales</taxon>
        <taxon>Streptomycetaceae</taxon>
        <taxon>Streptomyces</taxon>
    </lineage>
</organism>
<keyword evidence="2 3" id="KW-0378">Hydrolase</keyword>
<reference evidence="6 7" key="1">
    <citation type="submission" date="2015-12" db="EMBL/GenBank/DDBJ databases">
        <title>Draft genome sequence of Streptomyces silvensis ATCC 53525, a producer of novel hormone antagonists.</title>
        <authorList>
            <person name="Johnston C.W."/>
            <person name="Li Y."/>
            <person name="Magarvey N.A."/>
        </authorList>
    </citation>
    <scope>NUCLEOTIDE SEQUENCE [LARGE SCALE GENOMIC DNA]</scope>
    <source>
        <strain evidence="6 7">ATCC 53525</strain>
    </source>
</reference>
<dbReference type="ESTHER" id="9actn-a0a0w7ws11">
    <property type="family name" value="Carb_B_Bacteria"/>
</dbReference>
<evidence type="ECO:0000313" key="6">
    <source>
        <dbReference type="EMBL" id="KUF13395.1"/>
    </source>
</evidence>
<accession>A0A0W7WS11</accession>
<gene>
    <name evidence="6" type="ORF">AT728_33690</name>
</gene>